<sequence length="79" mass="8788">MLCSEAGDERRSIRKDALGLIQSKEKISTLKIVELPWCRSGWESTCQCRGRGFGPWSGRIPHATGPLGLHSGNREPRLL</sequence>
<dbReference type="Proteomes" id="UP001159641">
    <property type="component" value="Unassembled WGS sequence"/>
</dbReference>
<organism evidence="1 2">
    <name type="scientific">Eschrichtius robustus</name>
    <name type="common">California gray whale</name>
    <name type="synonym">Eschrichtius gibbosus</name>
    <dbReference type="NCBI Taxonomy" id="9764"/>
    <lineage>
        <taxon>Eukaryota</taxon>
        <taxon>Metazoa</taxon>
        <taxon>Chordata</taxon>
        <taxon>Craniata</taxon>
        <taxon>Vertebrata</taxon>
        <taxon>Euteleostomi</taxon>
        <taxon>Mammalia</taxon>
        <taxon>Eutheria</taxon>
        <taxon>Laurasiatheria</taxon>
        <taxon>Artiodactyla</taxon>
        <taxon>Whippomorpha</taxon>
        <taxon>Cetacea</taxon>
        <taxon>Mysticeti</taxon>
        <taxon>Eschrichtiidae</taxon>
        <taxon>Eschrichtius</taxon>
    </lineage>
</organism>
<accession>A0AB34H9B8</accession>
<evidence type="ECO:0000313" key="1">
    <source>
        <dbReference type="EMBL" id="KAJ8788543.1"/>
    </source>
</evidence>
<name>A0AB34H9B8_ESCRO</name>
<comment type="caution">
    <text evidence="1">The sequence shown here is derived from an EMBL/GenBank/DDBJ whole genome shotgun (WGS) entry which is preliminary data.</text>
</comment>
<proteinExistence type="predicted"/>
<dbReference type="AlphaFoldDB" id="A0AB34H9B8"/>
<reference evidence="1 2" key="1">
    <citation type="submission" date="2022-11" db="EMBL/GenBank/DDBJ databases">
        <title>Whole genome sequence of Eschrichtius robustus ER-17-0199.</title>
        <authorList>
            <person name="Bruniche-Olsen A."/>
            <person name="Black A.N."/>
            <person name="Fields C.J."/>
            <person name="Walden K."/>
            <person name="Dewoody J.A."/>
        </authorList>
    </citation>
    <scope>NUCLEOTIDE SEQUENCE [LARGE SCALE GENOMIC DNA]</scope>
    <source>
        <strain evidence="1">ER-17-0199</strain>
        <tissue evidence="1">Blubber</tissue>
    </source>
</reference>
<evidence type="ECO:0000313" key="2">
    <source>
        <dbReference type="Proteomes" id="UP001159641"/>
    </source>
</evidence>
<protein>
    <submittedName>
        <fullName evidence="1">Uncharacterized protein</fullName>
    </submittedName>
</protein>
<dbReference type="EMBL" id="JAIQCJ010001602">
    <property type="protein sequence ID" value="KAJ8788543.1"/>
    <property type="molecule type" value="Genomic_DNA"/>
</dbReference>
<keyword evidence="2" id="KW-1185">Reference proteome</keyword>
<gene>
    <name evidence="1" type="ORF">J1605_005274</name>
</gene>